<dbReference type="AlphaFoldDB" id="A0A4T3F554"/>
<dbReference type="OrthoDB" id="673682at2"/>
<keyword evidence="2" id="KW-1185">Reference proteome</keyword>
<proteinExistence type="predicted"/>
<gene>
    <name evidence="1" type="ORF">E5222_03920</name>
</gene>
<comment type="caution">
    <text evidence="1">The sequence shown here is derived from an EMBL/GenBank/DDBJ whole genome shotgun (WGS) entry which is preliminary data.</text>
</comment>
<sequence>MADRTLGEKELGAMLQASRDFAFQLLAEKGKIVPFGARAGESGDIEFMRVADEESTDPLDEVYDSTQAALAEQAGEGAIIAATSVAHVAVEGGIGEEGFDRAIRIHVESDGFSRMIFAPYRVVQGEQKGTATIEPGKMVAQEAEGVVFAA</sequence>
<dbReference type="Proteomes" id="UP000309389">
    <property type="component" value="Unassembled WGS sequence"/>
</dbReference>
<organism evidence="1 2">
    <name type="scientific">Alteraurantiacibacter aquimixticola</name>
    <dbReference type="NCBI Taxonomy" id="2489173"/>
    <lineage>
        <taxon>Bacteria</taxon>
        <taxon>Pseudomonadati</taxon>
        <taxon>Pseudomonadota</taxon>
        <taxon>Alphaproteobacteria</taxon>
        <taxon>Sphingomonadales</taxon>
        <taxon>Erythrobacteraceae</taxon>
        <taxon>Alteraurantiacibacter</taxon>
    </lineage>
</organism>
<dbReference type="RefSeq" id="WP_136692395.1">
    <property type="nucleotide sequence ID" value="NZ_SSHH01000001.1"/>
</dbReference>
<evidence type="ECO:0000313" key="1">
    <source>
        <dbReference type="EMBL" id="TIX51609.1"/>
    </source>
</evidence>
<reference evidence="1 2" key="1">
    <citation type="submission" date="2019-04" db="EMBL/GenBank/DDBJ databases">
        <title>Altererythrobacter aquimixticola sp. nov., isolated from sediment of junction between the ocean and a freshwater spring.</title>
        <authorList>
            <person name="Yoon J.-H."/>
        </authorList>
    </citation>
    <scope>NUCLEOTIDE SEQUENCE [LARGE SCALE GENOMIC DNA]</scope>
    <source>
        <strain evidence="1 2">SSKS-13</strain>
    </source>
</reference>
<name>A0A4T3F554_9SPHN</name>
<accession>A0A4T3F554</accession>
<evidence type="ECO:0000313" key="2">
    <source>
        <dbReference type="Proteomes" id="UP000309389"/>
    </source>
</evidence>
<dbReference type="EMBL" id="SSHH01000001">
    <property type="protein sequence ID" value="TIX51609.1"/>
    <property type="molecule type" value="Genomic_DNA"/>
</dbReference>
<protein>
    <submittedName>
        <fullName evidence="1">Uncharacterized protein</fullName>
    </submittedName>
</protein>